<dbReference type="InterPro" id="IPR013830">
    <property type="entry name" value="SGNH_hydro"/>
</dbReference>
<dbReference type="Gene3D" id="3.40.50.1110">
    <property type="entry name" value="SGNH hydrolase"/>
    <property type="match status" value="1"/>
</dbReference>
<dbReference type="Gene3D" id="2.60.120.260">
    <property type="entry name" value="Galactose-binding domain-like"/>
    <property type="match status" value="1"/>
</dbReference>
<dbReference type="SUPFAM" id="SSF52266">
    <property type="entry name" value="SGNH hydrolase"/>
    <property type="match status" value="1"/>
</dbReference>
<feature type="domain" description="SGNH hydrolase-type esterase N-terminal" evidence="2">
    <location>
        <begin position="26"/>
        <end position="171"/>
    </location>
</feature>
<proteinExistence type="predicted"/>
<sequence>MQNRYEKLLAECDPNLKPGRKVEGTLKWHSPLDQPFHIAGFGWFAGERKYRRLPTLAEGMVPEAVDRLANHTAGGQVRFRTDSTSLSVRVKLKGKAHLPHMAPTGQCGVDCYVGDFGALKFVSTTKFDFTLDEYESSLFAGWSNETRSIVLNLPLYQGIEEIWIGLDEYASVMSPPAYACNKKVVFYGTSVTQGGCASRPGMLHTNILSRRIPLEFVNLGFSGSGRGEAEVAQVVSRIEDPACFILDYEGNCKSTELFAQTLPEFIRICRSRHPDTPILVPSRIRYARESEHAWLYEARTERKELQQDVVHHLRAQGDHSIYFFDGSELLGEDYRECTVDGSHPTDLGYIHMANGYEPVLRALLL</sequence>
<evidence type="ECO:0000259" key="1">
    <source>
        <dbReference type="Pfam" id="PF14606"/>
    </source>
</evidence>
<reference evidence="3 4" key="1">
    <citation type="submission" date="2020-04" db="EMBL/GenBank/DDBJ databases">
        <title>Paenibacillus algicola sp. nov., a novel marine bacterium producing alginate lyase.</title>
        <authorList>
            <person name="Huang H."/>
        </authorList>
    </citation>
    <scope>NUCLEOTIDE SEQUENCE [LARGE SCALE GENOMIC DNA]</scope>
    <source>
        <strain evidence="3 4">L7-75</strain>
    </source>
</reference>
<evidence type="ECO:0008006" key="5">
    <source>
        <dbReference type="Google" id="ProtNLM"/>
    </source>
</evidence>
<gene>
    <name evidence="3" type="ORF">HII30_05560</name>
</gene>
<keyword evidence="4" id="KW-1185">Reference proteome</keyword>
<dbReference type="Pfam" id="PF14607">
    <property type="entry name" value="GxDLY"/>
    <property type="match status" value="1"/>
</dbReference>
<organism evidence="3 4">
    <name type="scientific">Paenibacillus lemnae</name>
    <dbReference type="NCBI Taxonomy" id="1330551"/>
    <lineage>
        <taxon>Bacteria</taxon>
        <taxon>Bacillati</taxon>
        <taxon>Bacillota</taxon>
        <taxon>Bacilli</taxon>
        <taxon>Bacillales</taxon>
        <taxon>Paenibacillaceae</taxon>
        <taxon>Paenibacillus</taxon>
    </lineage>
</organism>
<dbReference type="InterPro" id="IPR036514">
    <property type="entry name" value="SGNH_hydro_sf"/>
</dbReference>
<accession>A0A848M3A9</accession>
<dbReference type="AlphaFoldDB" id="A0A848M3A9"/>
<evidence type="ECO:0000313" key="3">
    <source>
        <dbReference type="EMBL" id="NMO95255.1"/>
    </source>
</evidence>
<dbReference type="Proteomes" id="UP000565468">
    <property type="component" value="Unassembled WGS sequence"/>
</dbReference>
<dbReference type="EMBL" id="JABBPN010000003">
    <property type="protein sequence ID" value="NMO95255.1"/>
    <property type="molecule type" value="Genomic_DNA"/>
</dbReference>
<evidence type="ECO:0000313" key="4">
    <source>
        <dbReference type="Proteomes" id="UP000565468"/>
    </source>
</evidence>
<dbReference type="Pfam" id="PF14606">
    <property type="entry name" value="Lipase_GDSL_3"/>
    <property type="match status" value="1"/>
</dbReference>
<evidence type="ECO:0000259" key="2">
    <source>
        <dbReference type="Pfam" id="PF14607"/>
    </source>
</evidence>
<feature type="domain" description="SGNH hydrolase-type esterase" evidence="1">
    <location>
        <begin position="181"/>
        <end position="361"/>
    </location>
</feature>
<protein>
    <recommendedName>
        <fullName evidence="5">Lipase</fullName>
    </recommendedName>
</protein>
<dbReference type="InterPro" id="IPR032740">
    <property type="entry name" value="GxDLY"/>
</dbReference>
<name>A0A848M3A9_PAELE</name>
<comment type="caution">
    <text evidence="3">The sequence shown here is derived from an EMBL/GenBank/DDBJ whole genome shotgun (WGS) entry which is preliminary data.</text>
</comment>